<keyword evidence="2" id="KW-1185">Reference proteome</keyword>
<name>A0ABS4G2S2_9CLOT</name>
<reference evidence="1 2" key="1">
    <citation type="submission" date="2021-03" db="EMBL/GenBank/DDBJ databases">
        <title>Genomic Encyclopedia of Type Strains, Phase IV (KMG-IV): sequencing the most valuable type-strain genomes for metagenomic binning, comparative biology and taxonomic classification.</title>
        <authorList>
            <person name="Goeker M."/>
        </authorList>
    </citation>
    <scope>NUCLEOTIDE SEQUENCE [LARGE SCALE GENOMIC DNA]</scope>
    <source>
        <strain evidence="1 2">DSM 6139</strain>
    </source>
</reference>
<dbReference type="EMBL" id="JAGGKC010000009">
    <property type="protein sequence ID" value="MBP1918840.1"/>
    <property type="molecule type" value="Genomic_DNA"/>
</dbReference>
<proteinExistence type="predicted"/>
<accession>A0ABS4G2S2</accession>
<evidence type="ECO:0000313" key="2">
    <source>
        <dbReference type="Proteomes" id="UP001519271"/>
    </source>
</evidence>
<organism evidence="1 2">
    <name type="scientific">Youngiibacter multivorans</name>
    <dbReference type="NCBI Taxonomy" id="937251"/>
    <lineage>
        <taxon>Bacteria</taxon>
        <taxon>Bacillati</taxon>
        <taxon>Bacillota</taxon>
        <taxon>Clostridia</taxon>
        <taxon>Eubacteriales</taxon>
        <taxon>Clostridiaceae</taxon>
        <taxon>Youngiibacter</taxon>
    </lineage>
</organism>
<protein>
    <submittedName>
        <fullName evidence="1">Uncharacterized protein</fullName>
    </submittedName>
</protein>
<evidence type="ECO:0000313" key="1">
    <source>
        <dbReference type="EMBL" id="MBP1918840.1"/>
    </source>
</evidence>
<dbReference type="RefSeq" id="WP_209459064.1">
    <property type="nucleotide sequence ID" value="NZ_JAGGKC010000009.1"/>
</dbReference>
<dbReference type="Proteomes" id="UP001519271">
    <property type="component" value="Unassembled WGS sequence"/>
</dbReference>
<sequence>MGLFSKLTGKDRAESWKLLSEEMGAQFIDRGMLKGGPKVVATYKNWEIEMDMYSETNNTGPAGHDNHNHSTTTNYTRIVAPFVKKSDYNLTVYREHGLSKAMKIFGGQDIEIGNPEFDKNYRVKSNDAEQTVGLFMNEKFNKMVTENIGNGMLEISDIKGIFTKKENVTMGKVSYVVVGEILDHEWLKSLFMMMGYTLDQMVEIGKASEKPVSEVAYAHDDK</sequence>
<comment type="caution">
    <text evidence="1">The sequence shown here is derived from an EMBL/GenBank/DDBJ whole genome shotgun (WGS) entry which is preliminary data.</text>
</comment>
<gene>
    <name evidence="1" type="ORF">J2Z34_001320</name>
</gene>